<keyword evidence="2" id="KW-0472">Membrane</keyword>
<gene>
    <name evidence="4" type="ORF">NLJ89_g570</name>
</gene>
<dbReference type="InterPro" id="IPR045339">
    <property type="entry name" value="DUF6534"/>
</dbReference>
<dbReference type="EMBL" id="JANKHO010000022">
    <property type="protein sequence ID" value="KAJ3517342.1"/>
    <property type="molecule type" value="Genomic_DNA"/>
</dbReference>
<keyword evidence="2" id="KW-0812">Transmembrane</keyword>
<sequence>MSESGLVHVDLNDSIGALQIGLLFSIFVFGIVTLQAHMYYGTFRDDRWTYKALVAAIWLLEVGHTIAGSYEVYRATITLYGRPELLTTFPALSAGIAVAGAITFLVQGFFSIRLFKVLPRPYSFIGIACISVSGLRFIGSIYLSYRAVTTKSVEQYRREMTWLVTTLLTAGATIDVTIAVSMLYYLSKKRSQAFERIASVIDRLIAYTIRTGLLTSVGAVVLLICYQAMPDNLVWLAMYTCLAKLYSNSLLSSLNSRQELREDSTTSMPSFERFSRRTTTRREHNTRLDLAPPQPIAIEMKTTMETAQDDSVGKVRITVDSVPSPAYRNDTKV</sequence>
<name>A0A9W8TFW1_9AGAR</name>
<proteinExistence type="predicted"/>
<feature type="transmembrane region" description="Helical" evidence="2">
    <location>
        <begin position="162"/>
        <end position="186"/>
    </location>
</feature>
<keyword evidence="5" id="KW-1185">Reference proteome</keyword>
<dbReference type="PANTHER" id="PTHR40465:SF1">
    <property type="entry name" value="DUF6534 DOMAIN-CONTAINING PROTEIN"/>
    <property type="match status" value="1"/>
</dbReference>
<evidence type="ECO:0000256" key="2">
    <source>
        <dbReference type="SAM" id="Phobius"/>
    </source>
</evidence>
<organism evidence="4 5">
    <name type="scientific">Agrocybe chaxingu</name>
    <dbReference type="NCBI Taxonomy" id="84603"/>
    <lineage>
        <taxon>Eukaryota</taxon>
        <taxon>Fungi</taxon>
        <taxon>Dikarya</taxon>
        <taxon>Basidiomycota</taxon>
        <taxon>Agaricomycotina</taxon>
        <taxon>Agaricomycetes</taxon>
        <taxon>Agaricomycetidae</taxon>
        <taxon>Agaricales</taxon>
        <taxon>Agaricineae</taxon>
        <taxon>Strophariaceae</taxon>
        <taxon>Agrocybe</taxon>
    </lineage>
</organism>
<reference evidence="4" key="1">
    <citation type="submission" date="2022-07" db="EMBL/GenBank/DDBJ databases">
        <title>Genome Sequence of Agrocybe chaxingu.</title>
        <authorList>
            <person name="Buettner E."/>
        </authorList>
    </citation>
    <scope>NUCLEOTIDE SEQUENCE</scope>
    <source>
        <strain evidence="4">MP-N11</strain>
    </source>
</reference>
<evidence type="ECO:0000313" key="4">
    <source>
        <dbReference type="EMBL" id="KAJ3517342.1"/>
    </source>
</evidence>
<feature type="domain" description="DUF6534" evidence="3">
    <location>
        <begin position="172"/>
        <end position="258"/>
    </location>
</feature>
<evidence type="ECO:0000313" key="5">
    <source>
        <dbReference type="Proteomes" id="UP001148786"/>
    </source>
</evidence>
<feature type="transmembrane region" description="Helical" evidence="2">
    <location>
        <begin position="52"/>
        <end position="70"/>
    </location>
</feature>
<feature type="transmembrane region" description="Helical" evidence="2">
    <location>
        <begin position="122"/>
        <end position="142"/>
    </location>
</feature>
<keyword evidence="2" id="KW-1133">Transmembrane helix</keyword>
<protein>
    <recommendedName>
        <fullName evidence="3">DUF6534 domain-containing protein</fullName>
    </recommendedName>
</protein>
<feature type="transmembrane region" description="Helical" evidence="2">
    <location>
        <begin position="20"/>
        <end position="40"/>
    </location>
</feature>
<feature type="transmembrane region" description="Helical" evidence="2">
    <location>
        <begin position="207"/>
        <end position="229"/>
    </location>
</feature>
<accession>A0A9W8TFW1</accession>
<dbReference type="PANTHER" id="PTHR40465">
    <property type="entry name" value="CHROMOSOME 1, WHOLE GENOME SHOTGUN SEQUENCE"/>
    <property type="match status" value="1"/>
</dbReference>
<dbReference type="Pfam" id="PF20152">
    <property type="entry name" value="DUF6534"/>
    <property type="match status" value="1"/>
</dbReference>
<evidence type="ECO:0000259" key="3">
    <source>
        <dbReference type="Pfam" id="PF20152"/>
    </source>
</evidence>
<comment type="caution">
    <text evidence="4">The sequence shown here is derived from an EMBL/GenBank/DDBJ whole genome shotgun (WGS) entry which is preliminary data.</text>
</comment>
<dbReference type="OrthoDB" id="3231781at2759"/>
<feature type="transmembrane region" description="Helical" evidence="2">
    <location>
        <begin position="90"/>
        <end position="110"/>
    </location>
</feature>
<feature type="region of interest" description="Disordered" evidence="1">
    <location>
        <begin position="261"/>
        <end position="285"/>
    </location>
</feature>
<dbReference type="Proteomes" id="UP001148786">
    <property type="component" value="Unassembled WGS sequence"/>
</dbReference>
<evidence type="ECO:0000256" key="1">
    <source>
        <dbReference type="SAM" id="MobiDB-lite"/>
    </source>
</evidence>
<dbReference type="AlphaFoldDB" id="A0A9W8TFW1"/>